<dbReference type="InterPro" id="IPR036477">
    <property type="entry name" value="Formyl_transf_N_sf"/>
</dbReference>
<evidence type="ECO:0000259" key="1">
    <source>
        <dbReference type="Pfam" id="PF00551"/>
    </source>
</evidence>
<dbReference type="InterPro" id="IPR011034">
    <property type="entry name" value="Formyl_transferase-like_C_sf"/>
</dbReference>
<dbReference type="PANTHER" id="PTHR11138">
    <property type="entry name" value="METHIONYL-TRNA FORMYLTRANSFERASE"/>
    <property type="match status" value="1"/>
</dbReference>
<comment type="caution">
    <text evidence="3">The sequence shown here is derived from an EMBL/GenBank/DDBJ whole genome shotgun (WGS) entry which is preliminary data.</text>
</comment>
<evidence type="ECO:0000313" key="4">
    <source>
        <dbReference type="Proteomes" id="UP001501734"/>
    </source>
</evidence>
<dbReference type="SUPFAM" id="SSF50486">
    <property type="entry name" value="FMT C-terminal domain-like"/>
    <property type="match status" value="1"/>
</dbReference>
<dbReference type="Pfam" id="PF02911">
    <property type="entry name" value="Formyl_trans_C"/>
    <property type="match status" value="1"/>
</dbReference>
<gene>
    <name evidence="3" type="ORF">GCM10022410_13380</name>
</gene>
<dbReference type="EMBL" id="BAABDL010000071">
    <property type="protein sequence ID" value="GAA4068782.1"/>
    <property type="molecule type" value="Genomic_DNA"/>
</dbReference>
<sequence length="281" mass="32454">MKKVIFCGFGKLGRDCMKAILENGYQIKYVMTHRENEVNSVDTFAQSAGIEYSYVDARKNLRDLTEQIKSISPDFLISVNYRYIIPKEIFTLADFALNIHGSLLPKYRGRTPHVWSIINGETESGITCHLIEESVDTGDIISQKVIPIELKDTGYSLLKKFESEYPTLLIDSIEKLINGSDLTKQDDKFASYYGKRTPDMGYIDFRKKASEVIDFVRAQAEPYPGAYYYLLDGRKIIINRIAIHEINDFNTEIGVIIEMDNRYYVRCEDQTLRIEDYRVID</sequence>
<dbReference type="SUPFAM" id="SSF53328">
    <property type="entry name" value="Formyltransferase"/>
    <property type="match status" value="1"/>
</dbReference>
<evidence type="ECO:0008006" key="5">
    <source>
        <dbReference type="Google" id="ProtNLM"/>
    </source>
</evidence>
<organism evidence="3 4">
    <name type="scientific">Amphibacillus indicireducens</name>
    <dbReference type="NCBI Taxonomy" id="1076330"/>
    <lineage>
        <taxon>Bacteria</taxon>
        <taxon>Bacillati</taxon>
        <taxon>Bacillota</taxon>
        <taxon>Bacilli</taxon>
        <taxon>Bacillales</taxon>
        <taxon>Bacillaceae</taxon>
        <taxon>Amphibacillus</taxon>
    </lineage>
</organism>
<dbReference type="Proteomes" id="UP001501734">
    <property type="component" value="Unassembled WGS sequence"/>
</dbReference>
<accession>A0ABP7VKI3</accession>
<dbReference type="InterPro" id="IPR002376">
    <property type="entry name" value="Formyl_transf_N"/>
</dbReference>
<evidence type="ECO:0000313" key="3">
    <source>
        <dbReference type="EMBL" id="GAA4068782.1"/>
    </source>
</evidence>
<dbReference type="InterPro" id="IPR005793">
    <property type="entry name" value="Formyl_trans_C"/>
</dbReference>
<dbReference type="Pfam" id="PF00551">
    <property type="entry name" value="Formyl_trans_N"/>
    <property type="match status" value="1"/>
</dbReference>
<feature type="domain" description="Formyl transferase N-terminal" evidence="1">
    <location>
        <begin position="48"/>
        <end position="171"/>
    </location>
</feature>
<dbReference type="PANTHER" id="PTHR11138:SF5">
    <property type="entry name" value="METHIONYL-TRNA FORMYLTRANSFERASE, MITOCHONDRIAL"/>
    <property type="match status" value="1"/>
</dbReference>
<proteinExistence type="predicted"/>
<name>A0ABP7VKI3_9BACI</name>
<feature type="domain" description="Formyl transferase C-terminal" evidence="2">
    <location>
        <begin position="197"/>
        <end position="276"/>
    </location>
</feature>
<evidence type="ECO:0000259" key="2">
    <source>
        <dbReference type="Pfam" id="PF02911"/>
    </source>
</evidence>
<dbReference type="RefSeq" id="WP_344911561.1">
    <property type="nucleotide sequence ID" value="NZ_BAABDL010000071.1"/>
</dbReference>
<dbReference type="Gene3D" id="3.40.50.12230">
    <property type="match status" value="1"/>
</dbReference>
<protein>
    <recommendedName>
        <fullName evidence="5">Methionyl-tRNA formyltransferase</fullName>
    </recommendedName>
</protein>
<keyword evidence="4" id="KW-1185">Reference proteome</keyword>
<reference evidence="4" key="1">
    <citation type="journal article" date="2019" name="Int. J. Syst. Evol. Microbiol.">
        <title>The Global Catalogue of Microorganisms (GCM) 10K type strain sequencing project: providing services to taxonomists for standard genome sequencing and annotation.</title>
        <authorList>
            <consortium name="The Broad Institute Genomics Platform"/>
            <consortium name="The Broad Institute Genome Sequencing Center for Infectious Disease"/>
            <person name="Wu L."/>
            <person name="Ma J."/>
        </authorList>
    </citation>
    <scope>NUCLEOTIDE SEQUENCE [LARGE SCALE GENOMIC DNA]</scope>
    <source>
        <strain evidence="4">JCM 17250</strain>
    </source>
</reference>